<sequence length="191" mass="20332">MNPSAVAGPIKNMLNSYGRTIATFMAGAAGRSAGVQYGPGIVNWAINRTVSGVLPRFFLRNAAHAAIGGGYAWFGQIALGGAAALCPGPGKIAQTWTGYKAGRDYQNQLKTFDPEALTVKAVEEGWLLCDDLQKKPPEINDQVDTESFVVVGNEAKDLPTPAQMGTPETFEMDDLASDKSAEGFEFVDELD</sequence>
<dbReference type="EMBL" id="JBEWTB010000002">
    <property type="protein sequence ID" value="MET4758238.1"/>
    <property type="molecule type" value="Genomic_DNA"/>
</dbReference>
<comment type="caution">
    <text evidence="1">The sequence shown here is derived from an EMBL/GenBank/DDBJ whole genome shotgun (WGS) entry which is preliminary data.</text>
</comment>
<dbReference type="Proteomes" id="UP001549366">
    <property type="component" value="Unassembled WGS sequence"/>
</dbReference>
<proteinExistence type="predicted"/>
<organism evidence="1 2">
    <name type="scientific">Endozoicomonas lisbonensis</name>
    <dbReference type="NCBI Taxonomy" id="3120522"/>
    <lineage>
        <taxon>Bacteria</taxon>
        <taxon>Pseudomonadati</taxon>
        <taxon>Pseudomonadota</taxon>
        <taxon>Gammaproteobacteria</taxon>
        <taxon>Oceanospirillales</taxon>
        <taxon>Endozoicomonadaceae</taxon>
        <taxon>Endozoicomonas</taxon>
    </lineage>
</organism>
<gene>
    <name evidence="1" type="ORF">V5J35_003430</name>
</gene>
<reference evidence="1 2" key="1">
    <citation type="submission" date="2024-06" db="EMBL/GenBank/DDBJ databases">
        <title>Genomic Encyclopedia of Type Strains, Phase V (KMG-V): Genome sequencing to study the core and pangenomes of soil and plant-associated prokaryotes.</title>
        <authorList>
            <person name="Whitman W."/>
        </authorList>
    </citation>
    <scope>NUCLEOTIDE SEQUENCE [LARGE SCALE GENOMIC DNA]</scope>
    <source>
        <strain evidence="1 2">NE40</strain>
    </source>
</reference>
<evidence type="ECO:0000313" key="2">
    <source>
        <dbReference type="Proteomes" id="UP001549366"/>
    </source>
</evidence>
<name>A0ABV2SKH5_9GAMM</name>
<accession>A0ABV2SKH5</accession>
<protein>
    <submittedName>
        <fullName evidence="1">Uncharacterized protein</fullName>
    </submittedName>
</protein>
<evidence type="ECO:0000313" key="1">
    <source>
        <dbReference type="EMBL" id="MET4758238.1"/>
    </source>
</evidence>
<keyword evidence="2" id="KW-1185">Reference proteome</keyword>
<dbReference type="RefSeq" id="WP_354008339.1">
    <property type="nucleotide sequence ID" value="NZ_JBEWTA010000001.1"/>
</dbReference>